<protein>
    <submittedName>
        <fullName evidence="1">Uncharacterized protein</fullName>
    </submittedName>
</protein>
<evidence type="ECO:0000313" key="1">
    <source>
        <dbReference type="EMBL" id="AGY46790.1"/>
    </source>
</evidence>
<dbReference type="KEGG" id="vg:17959865"/>
<evidence type="ECO:0000313" key="2">
    <source>
        <dbReference type="Proteomes" id="UP000017644"/>
    </source>
</evidence>
<dbReference type="EMBL" id="KF669647">
    <property type="protein sequence ID" value="AGY46790.1"/>
    <property type="molecule type" value="Genomic_DNA"/>
</dbReference>
<sequence>MKTTIHYANEYNMYDWFNNIAERKIQVEDIDAGSLINIYKAFIEKYEFEKDWRRGKSEITPALQGAIAIIEKYMLKRLETNI</sequence>
<dbReference type="GeneID" id="17959865"/>
<reference evidence="1 2" key="1">
    <citation type="journal article" date="2013" name="Genome Announc.">
        <title>Complete Genome of Bacillus thuringiensis Myophage BigBertha.</title>
        <authorList>
            <person name="Ting J.H."/>
            <person name="Smyth T.B."/>
            <person name="Chamakura K.R."/>
            <person name="Kuty Everett G.F."/>
        </authorList>
    </citation>
    <scope>NUCLEOTIDE SEQUENCE [LARGE SCALE GENOMIC DNA]</scope>
</reference>
<name>U5PS54_9CAUD</name>
<dbReference type="Proteomes" id="UP000017644">
    <property type="component" value="Segment"/>
</dbReference>
<proteinExistence type="predicted"/>
<gene>
    <name evidence="1" type="ORF">BigBertha_282</name>
</gene>
<accession>U5PS54</accession>
<dbReference type="RefSeq" id="YP_008771309.1">
    <property type="nucleotide sequence ID" value="NC_022769.1"/>
</dbReference>
<organism evidence="1 2">
    <name type="scientific">Bacillus phage BigBertha</name>
    <dbReference type="NCBI Taxonomy" id="1406781"/>
    <lineage>
        <taxon>Viruses</taxon>
        <taxon>Duplodnaviria</taxon>
        <taxon>Heunggongvirae</taxon>
        <taxon>Uroviricota</taxon>
        <taxon>Caudoviricetes</taxon>
        <taxon>Herelleviridae</taxon>
        <taxon>Bastillevirinae</taxon>
        <taxon>Bequatrovirus</taxon>
        <taxon>Bequatrovirus bigbertha</taxon>
    </lineage>
</organism>
<keyword evidence="2" id="KW-1185">Reference proteome</keyword>